<name>A0ABM9ZTW8_9BACT</name>
<evidence type="ECO:0000313" key="1">
    <source>
        <dbReference type="EMBL" id="EFB90349.1"/>
    </source>
</evidence>
<dbReference type="Proteomes" id="UP000006462">
    <property type="component" value="Unassembled WGS sequence"/>
</dbReference>
<accession>A0ABM9ZTW8</accession>
<keyword evidence="2" id="KW-1185">Reference proteome</keyword>
<organism evidence="1 2">
    <name type="scientific">Pyramidobacter piscolens W5455</name>
    <dbReference type="NCBI Taxonomy" id="352165"/>
    <lineage>
        <taxon>Bacteria</taxon>
        <taxon>Thermotogati</taxon>
        <taxon>Synergistota</taxon>
        <taxon>Synergistia</taxon>
        <taxon>Synergistales</taxon>
        <taxon>Dethiosulfovibrionaceae</taxon>
        <taxon>Pyramidobacter</taxon>
    </lineage>
</organism>
<dbReference type="EMBL" id="ADFP01000084">
    <property type="protein sequence ID" value="EFB90349.1"/>
    <property type="molecule type" value="Genomic_DNA"/>
</dbReference>
<reference evidence="1 2" key="1">
    <citation type="submission" date="2009-12" db="EMBL/GenBank/DDBJ databases">
        <authorList>
            <person name="Shrivastava S."/>
            <person name="Madupu R."/>
            <person name="Durkin A.S."/>
            <person name="Torralba M."/>
            <person name="Methe B."/>
            <person name="Sutton G.G."/>
            <person name="Strausberg R.L."/>
            <person name="Nelson K.E."/>
        </authorList>
    </citation>
    <scope>NUCLEOTIDE SEQUENCE [LARGE SCALE GENOMIC DNA]</scope>
    <source>
        <strain evidence="1 2">W5455</strain>
    </source>
</reference>
<comment type="caution">
    <text evidence="1">The sequence shown here is derived from an EMBL/GenBank/DDBJ whole genome shotgun (WGS) entry which is preliminary data.</text>
</comment>
<gene>
    <name evidence="1" type="ORF">HMPREF7215_2238</name>
</gene>
<proteinExistence type="predicted"/>
<evidence type="ECO:0000313" key="2">
    <source>
        <dbReference type="Proteomes" id="UP000006462"/>
    </source>
</evidence>
<sequence>MLRARFFVFAAWMWTEASRLPSTFYRAAALRFSKRTPLLTG</sequence>
<protein>
    <submittedName>
        <fullName evidence="1">Uncharacterized protein</fullName>
    </submittedName>
</protein>